<feature type="domain" description="Reverse transcriptase" evidence="1">
    <location>
        <begin position="400"/>
        <end position="673"/>
    </location>
</feature>
<dbReference type="Proteomes" id="UP001549920">
    <property type="component" value="Unassembled WGS sequence"/>
</dbReference>
<dbReference type="InterPro" id="IPR043502">
    <property type="entry name" value="DNA/RNA_pol_sf"/>
</dbReference>
<accession>A0ABR3HZ86</accession>
<dbReference type="Gene3D" id="3.60.10.10">
    <property type="entry name" value="Endonuclease/exonuclease/phosphatase"/>
    <property type="match status" value="1"/>
</dbReference>
<dbReference type="InterPro" id="IPR036691">
    <property type="entry name" value="Endo/exonu/phosph_ase_sf"/>
</dbReference>
<reference evidence="2 3" key="1">
    <citation type="submission" date="2024-06" db="EMBL/GenBank/DDBJ databases">
        <title>A chromosome-level genome assembly of beet webworm, Loxostege sticticalis.</title>
        <authorList>
            <person name="Zhang Y."/>
        </authorList>
    </citation>
    <scope>NUCLEOTIDE SEQUENCE [LARGE SCALE GENOMIC DNA]</scope>
    <source>
        <strain evidence="2">AQ026</strain>
        <tissue evidence="2">Whole body</tissue>
    </source>
</reference>
<dbReference type="SUPFAM" id="SSF56219">
    <property type="entry name" value="DNase I-like"/>
    <property type="match status" value="1"/>
</dbReference>
<proteinExistence type="predicted"/>
<dbReference type="PROSITE" id="PS50878">
    <property type="entry name" value="RT_POL"/>
    <property type="match status" value="1"/>
</dbReference>
<evidence type="ECO:0000313" key="3">
    <source>
        <dbReference type="Proteomes" id="UP001549920"/>
    </source>
</evidence>
<evidence type="ECO:0000259" key="1">
    <source>
        <dbReference type="PROSITE" id="PS50878"/>
    </source>
</evidence>
<comment type="caution">
    <text evidence="2">The sequence shown here is derived from an EMBL/GenBank/DDBJ whole genome shotgun (WGS) entry which is preliminary data.</text>
</comment>
<sequence>MPTDSSDNLVEYVQCLSEIVSIVESCNIETVYILGDFNAHPGELFGNELLDFCNEQNWTCVDIQMLGINSNTYTFVSEAHGSHRWLDHCVVTEAALSKVLSVKVHYGVYWSDHFPLEIQCDIKSVCQTTELPRAKINKVLWGERDLSQIEFFSKYCNNKLRDIGFPQEFNQCGDCVCSNTHAAHLAAIDSLHSEIVTALQEAAVASYVGRSGGGKPHRGRRIVGWNRYVRDAHRNAREKYLTWVCYGRPKGGTVYNEMHESRKIFKSKLKYCQNNQEQIKMNILASKHRNKDFRGFWQQTKKLSPKPSVPVSVNGIGEPRDIANMFRCHFQVESPLKSALVVNEGVVVSGVPDRVTAKQVAQIIKGMTRGKSPGHDGLSIEHFRYAGPHLPRLLGLLFTLCIRHSYLPKELMKTVIVPIIKNKTGDTSDKCNYRPISLATTTSKVLDGLLERQLKNHLHLHDAQFGFRPGLSTECAIMSLKQTVRYYTDRNTPVYAAFLDLTKAFDLVRYDILWRKLKDTGMPGGLINIFKYWYDHQTNQVRWLGELSDEYRLECGVRQGGLTSPSLFNLYVNRLIVELSNTGVGCSIDGHCINSISYADDMVLLSPSIAGLRRLIGVCEEYALSHGLLYNTKKGELLIFQARNRKLGDVPRVLLNNVALGRVKEFKYLGHVVTEDLKDDCDIERERRAMAVRCNMLARRFARCSLGVKLTLFKAFRNSVHLQSVGQLHAAGHQRSPSTI</sequence>
<protein>
    <recommendedName>
        <fullName evidence="1">Reverse transcriptase domain-containing protein</fullName>
    </recommendedName>
</protein>
<name>A0ABR3HZ86_LOXSC</name>
<dbReference type="CDD" id="cd01650">
    <property type="entry name" value="RT_nLTR_like"/>
    <property type="match status" value="1"/>
</dbReference>
<gene>
    <name evidence="2" type="ORF">ABMA27_001625</name>
</gene>
<dbReference type="Pfam" id="PF00078">
    <property type="entry name" value="RVT_1"/>
    <property type="match status" value="1"/>
</dbReference>
<keyword evidence="3" id="KW-1185">Reference proteome</keyword>
<evidence type="ECO:0000313" key="2">
    <source>
        <dbReference type="EMBL" id="KAL0881850.1"/>
    </source>
</evidence>
<dbReference type="EMBL" id="JBEUOH010000011">
    <property type="protein sequence ID" value="KAL0881850.1"/>
    <property type="molecule type" value="Genomic_DNA"/>
</dbReference>
<dbReference type="SUPFAM" id="SSF56672">
    <property type="entry name" value="DNA/RNA polymerases"/>
    <property type="match status" value="1"/>
</dbReference>
<dbReference type="InterPro" id="IPR000477">
    <property type="entry name" value="RT_dom"/>
</dbReference>
<dbReference type="PANTHER" id="PTHR19446">
    <property type="entry name" value="REVERSE TRANSCRIPTASES"/>
    <property type="match status" value="1"/>
</dbReference>
<organism evidence="2 3">
    <name type="scientific">Loxostege sticticalis</name>
    <name type="common">Beet webworm moth</name>
    <dbReference type="NCBI Taxonomy" id="481309"/>
    <lineage>
        <taxon>Eukaryota</taxon>
        <taxon>Metazoa</taxon>
        <taxon>Ecdysozoa</taxon>
        <taxon>Arthropoda</taxon>
        <taxon>Hexapoda</taxon>
        <taxon>Insecta</taxon>
        <taxon>Pterygota</taxon>
        <taxon>Neoptera</taxon>
        <taxon>Endopterygota</taxon>
        <taxon>Lepidoptera</taxon>
        <taxon>Glossata</taxon>
        <taxon>Ditrysia</taxon>
        <taxon>Pyraloidea</taxon>
        <taxon>Crambidae</taxon>
        <taxon>Pyraustinae</taxon>
        <taxon>Loxostege</taxon>
    </lineage>
</organism>